<evidence type="ECO:0000256" key="4">
    <source>
        <dbReference type="ARBA" id="ARBA00007752"/>
    </source>
</evidence>
<comment type="caution">
    <text evidence="14">The sequence shown here is derived from an EMBL/GenBank/DDBJ whole genome shotgun (WGS) entry which is preliminary data.</text>
</comment>
<dbReference type="Gene3D" id="3.40.50.1000">
    <property type="entry name" value="HAD superfamily/HAD-like"/>
    <property type="match status" value="1"/>
</dbReference>
<evidence type="ECO:0000256" key="6">
    <source>
        <dbReference type="ARBA" id="ARBA00012646"/>
    </source>
</evidence>
<feature type="chain" id="PRO_5015660904" description="Class B acid phosphatase" evidence="13">
    <location>
        <begin position="20"/>
        <end position="229"/>
    </location>
</feature>
<proteinExistence type="inferred from homology"/>
<dbReference type="Pfam" id="PF03767">
    <property type="entry name" value="Acid_phosphat_B"/>
    <property type="match status" value="1"/>
</dbReference>
<keyword evidence="9 13" id="KW-0732">Signal</keyword>
<dbReference type="GO" id="GO:0003993">
    <property type="term" value="F:acid phosphatase activity"/>
    <property type="evidence" value="ECO:0007669"/>
    <property type="project" value="UniProtKB-EC"/>
</dbReference>
<evidence type="ECO:0000313" key="14">
    <source>
        <dbReference type="EMBL" id="PQJ64496.1"/>
    </source>
</evidence>
<dbReference type="RefSeq" id="WP_105024047.1">
    <property type="nucleotide sequence ID" value="NZ_MSCI01000001.1"/>
</dbReference>
<evidence type="ECO:0000256" key="5">
    <source>
        <dbReference type="ARBA" id="ARBA00011881"/>
    </source>
</evidence>
<reference evidence="14 15" key="1">
    <citation type="submission" date="2016-12" db="EMBL/GenBank/DDBJ databases">
        <title>Diversity of luminous bacteria.</title>
        <authorList>
            <person name="Yoshizawa S."/>
            <person name="Kogure K."/>
        </authorList>
    </citation>
    <scope>NUCLEOTIDE SEQUENCE [LARGE SCALE GENOMIC DNA]</scope>
    <source>
        <strain evidence="14 15">LC2-408</strain>
    </source>
</reference>
<evidence type="ECO:0000256" key="13">
    <source>
        <dbReference type="SAM" id="SignalP"/>
    </source>
</evidence>
<keyword evidence="15" id="KW-1185">Reference proteome</keyword>
<keyword evidence="10" id="KW-0574">Periplasm</keyword>
<accession>A0A2S7VQP5</accession>
<evidence type="ECO:0000256" key="3">
    <source>
        <dbReference type="ARBA" id="ARBA00004418"/>
    </source>
</evidence>
<dbReference type="NCBIfam" id="TIGR01672">
    <property type="entry name" value="AphA"/>
    <property type="match status" value="1"/>
</dbReference>
<evidence type="ECO:0000256" key="8">
    <source>
        <dbReference type="ARBA" id="ARBA00022723"/>
    </source>
</evidence>
<keyword evidence="11" id="KW-0378">Hydrolase</keyword>
<evidence type="ECO:0000256" key="10">
    <source>
        <dbReference type="ARBA" id="ARBA00022764"/>
    </source>
</evidence>
<sequence>MKTSTIIVLSSLFSVSVLANTNATIDMHTLSKQALTHYSDISWTTVDKIASELPKHPINVGLDIDDTMLFSSPVFHYGKQKYSPDSFNYLKNQDFWNEASTGLDRFSIPKKSAVEIVSMHLKHGDTIYFITGRTAPQGQETITETLRNIFPKEYREQIQPVIFSGSLDKVKQLKMAKIAQYYGDSDEDITSSREAGAKAIRFLRGAQTTYTPLPQAGRYGEEVLIDSNY</sequence>
<evidence type="ECO:0000256" key="2">
    <source>
        <dbReference type="ARBA" id="ARBA00001946"/>
    </source>
</evidence>
<evidence type="ECO:0000313" key="15">
    <source>
        <dbReference type="Proteomes" id="UP000238707"/>
    </source>
</evidence>
<comment type="subunit">
    <text evidence="5">Homotetramer.</text>
</comment>
<evidence type="ECO:0000256" key="11">
    <source>
        <dbReference type="ARBA" id="ARBA00022801"/>
    </source>
</evidence>
<dbReference type="InterPro" id="IPR005519">
    <property type="entry name" value="Acid_phosphat_B-like"/>
</dbReference>
<evidence type="ECO:0000256" key="7">
    <source>
        <dbReference type="ARBA" id="ARBA00022113"/>
    </source>
</evidence>
<evidence type="ECO:0000256" key="9">
    <source>
        <dbReference type="ARBA" id="ARBA00022729"/>
    </source>
</evidence>
<dbReference type="SFLD" id="SFLDS00003">
    <property type="entry name" value="Haloacid_Dehalogenase"/>
    <property type="match status" value="1"/>
</dbReference>
<evidence type="ECO:0000256" key="12">
    <source>
        <dbReference type="ARBA" id="ARBA00022842"/>
    </source>
</evidence>
<comment type="catalytic activity">
    <reaction evidence="1">
        <text>a phosphate monoester + H2O = an alcohol + phosphate</text>
        <dbReference type="Rhea" id="RHEA:15017"/>
        <dbReference type="ChEBI" id="CHEBI:15377"/>
        <dbReference type="ChEBI" id="CHEBI:30879"/>
        <dbReference type="ChEBI" id="CHEBI:43474"/>
        <dbReference type="ChEBI" id="CHEBI:67140"/>
        <dbReference type="EC" id="3.1.3.2"/>
    </reaction>
</comment>
<dbReference type="Proteomes" id="UP000238707">
    <property type="component" value="Unassembled WGS sequence"/>
</dbReference>
<evidence type="ECO:0000256" key="1">
    <source>
        <dbReference type="ARBA" id="ARBA00000032"/>
    </source>
</evidence>
<dbReference type="SUPFAM" id="SSF56784">
    <property type="entry name" value="HAD-like"/>
    <property type="match status" value="1"/>
</dbReference>
<keyword evidence="8" id="KW-0479">Metal-binding</keyword>
<dbReference type="GO" id="GO:0030288">
    <property type="term" value="C:outer membrane-bounded periplasmic space"/>
    <property type="evidence" value="ECO:0007669"/>
    <property type="project" value="InterPro"/>
</dbReference>
<organism evidence="14 15">
    <name type="scientific">Vibrio chagasii</name>
    <dbReference type="NCBI Taxonomy" id="170679"/>
    <lineage>
        <taxon>Bacteria</taxon>
        <taxon>Pseudomonadati</taxon>
        <taxon>Pseudomonadota</taxon>
        <taxon>Gammaproteobacteria</taxon>
        <taxon>Vibrionales</taxon>
        <taxon>Vibrionaceae</taxon>
        <taxon>Vibrio</taxon>
    </lineage>
</organism>
<dbReference type="InterPro" id="IPR010025">
    <property type="entry name" value="HAD-SF_ppase_IIIB_AphA"/>
</dbReference>
<keyword evidence="12" id="KW-0460">Magnesium</keyword>
<comment type="similarity">
    <text evidence="4">Belongs to the class B bacterial acid phosphatase family.</text>
</comment>
<dbReference type="EC" id="3.1.3.2" evidence="6"/>
<protein>
    <recommendedName>
        <fullName evidence="7">Class B acid phosphatase</fullName>
        <ecNumber evidence="6">3.1.3.2</ecNumber>
    </recommendedName>
</protein>
<gene>
    <name evidence="14" type="ORF">BTO10_06845</name>
</gene>
<dbReference type="GO" id="GO:0016740">
    <property type="term" value="F:transferase activity"/>
    <property type="evidence" value="ECO:0007669"/>
    <property type="project" value="UniProtKB-KW"/>
</dbReference>
<feature type="signal peptide" evidence="13">
    <location>
        <begin position="1"/>
        <end position="19"/>
    </location>
</feature>
<comment type="cofactor">
    <cofactor evidence="2">
        <name>Mg(2+)</name>
        <dbReference type="ChEBI" id="CHEBI:18420"/>
    </cofactor>
</comment>
<dbReference type="InterPro" id="IPR023214">
    <property type="entry name" value="HAD_sf"/>
</dbReference>
<name>A0A2S7VQP5_9VIBR</name>
<dbReference type="EMBL" id="MSCI01000001">
    <property type="protein sequence ID" value="PQJ64496.1"/>
    <property type="molecule type" value="Genomic_DNA"/>
</dbReference>
<dbReference type="AlphaFoldDB" id="A0A2S7VQP5"/>
<comment type="subcellular location">
    <subcellularLocation>
        <location evidence="3">Periplasm</location>
    </subcellularLocation>
</comment>
<dbReference type="SFLD" id="SFLDG01127">
    <property type="entry name" value="C1.3:_Acid_Phosphatase_Like"/>
    <property type="match status" value="1"/>
</dbReference>
<dbReference type="InterPro" id="IPR036412">
    <property type="entry name" value="HAD-like_sf"/>
</dbReference>
<keyword evidence="14" id="KW-0808">Transferase</keyword>
<dbReference type="GO" id="GO:0046872">
    <property type="term" value="F:metal ion binding"/>
    <property type="evidence" value="ECO:0007669"/>
    <property type="project" value="UniProtKB-KW"/>
</dbReference>